<dbReference type="GO" id="GO:0006032">
    <property type="term" value="P:chitin catabolic process"/>
    <property type="evidence" value="ECO:0007669"/>
    <property type="project" value="UniProtKB-KW"/>
</dbReference>
<dbReference type="Proteomes" id="UP000218811">
    <property type="component" value="Unassembled WGS sequence"/>
</dbReference>
<reference evidence="10 11" key="1">
    <citation type="journal article" date="2012" name="Science">
        <title>The Paleozoic origin of enzymatic lignin decomposition reconstructed from 31 fungal genomes.</title>
        <authorList>
            <person name="Floudas D."/>
            <person name="Binder M."/>
            <person name="Riley R."/>
            <person name="Barry K."/>
            <person name="Blanchette R.A."/>
            <person name="Henrissat B."/>
            <person name="Martinez A.T."/>
            <person name="Otillar R."/>
            <person name="Spatafora J.W."/>
            <person name="Yadav J.S."/>
            <person name="Aerts A."/>
            <person name="Benoit I."/>
            <person name="Boyd A."/>
            <person name="Carlson A."/>
            <person name="Copeland A."/>
            <person name="Coutinho P.M."/>
            <person name="de Vries R.P."/>
            <person name="Ferreira P."/>
            <person name="Findley K."/>
            <person name="Foster B."/>
            <person name="Gaskell J."/>
            <person name="Glotzer D."/>
            <person name="Gorecki P."/>
            <person name="Heitman J."/>
            <person name="Hesse C."/>
            <person name="Hori C."/>
            <person name="Igarashi K."/>
            <person name="Jurgens J.A."/>
            <person name="Kallen N."/>
            <person name="Kersten P."/>
            <person name="Kohler A."/>
            <person name="Kuees U."/>
            <person name="Kumar T.K.A."/>
            <person name="Kuo A."/>
            <person name="LaButti K."/>
            <person name="Larrondo L.F."/>
            <person name="Lindquist E."/>
            <person name="Ling A."/>
            <person name="Lombard V."/>
            <person name="Lucas S."/>
            <person name="Lundell T."/>
            <person name="Martin R."/>
            <person name="McLaughlin D.J."/>
            <person name="Morgenstern I."/>
            <person name="Morin E."/>
            <person name="Murat C."/>
            <person name="Nagy L.G."/>
            <person name="Nolan M."/>
            <person name="Ohm R.A."/>
            <person name="Patyshakuliyeva A."/>
            <person name="Rokas A."/>
            <person name="Ruiz-Duenas F.J."/>
            <person name="Sabat G."/>
            <person name="Salamov A."/>
            <person name="Samejima M."/>
            <person name="Schmutz J."/>
            <person name="Slot J.C."/>
            <person name="St John F."/>
            <person name="Stenlid J."/>
            <person name="Sun H."/>
            <person name="Sun S."/>
            <person name="Syed K."/>
            <person name="Tsang A."/>
            <person name="Wiebenga A."/>
            <person name="Young D."/>
            <person name="Pisabarro A."/>
            <person name="Eastwood D.C."/>
            <person name="Martin F."/>
            <person name="Cullen D."/>
            <person name="Grigoriev I.V."/>
            <person name="Hibbett D.S."/>
        </authorList>
    </citation>
    <scope>NUCLEOTIDE SEQUENCE [LARGE SCALE GENOMIC DNA]</scope>
    <source>
        <strain evidence="10 11">MD-104</strain>
    </source>
</reference>
<dbReference type="PANTHER" id="PTHR11177:SF392">
    <property type="entry name" value="HAP41P"/>
    <property type="match status" value="1"/>
</dbReference>
<dbReference type="EMBL" id="KB468168">
    <property type="protein sequence ID" value="PCH44849.1"/>
    <property type="molecule type" value="Genomic_DNA"/>
</dbReference>
<dbReference type="GO" id="GO:0005576">
    <property type="term" value="C:extracellular region"/>
    <property type="evidence" value="ECO:0007669"/>
    <property type="project" value="TreeGrafter"/>
</dbReference>
<dbReference type="Pfam" id="PF00704">
    <property type="entry name" value="Glyco_hydro_18"/>
    <property type="match status" value="1"/>
</dbReference>
<dbReference type="SUPFAM" id="SSF54556">
    <property type="entry name" value="Chitinase insertion domain"/>
    <property type="match status" value="1"/>
</dbReference>
<sequence length="425" mass="44789">MSWYAGWHGTGSTPDFTPENISWSKYTAVSYTFATTTPDVGTISLAASDEQLLPQFVELAHQNNVKAIVTIGGWTGSQYFSSAVATAANRSAFVQTALDLVSKYNLDGLDFDWEYPNKQGLGCNIISPSDSANFLSFLQALRAAPGGRNLTLSAAAGIAPFAGAGGTPMSNVSAFAAVLDYVEVMNYDVWGSWSSAVGPNAPLADACAPGADQQGSAESAVRAWTAAGFPAGQLVLGVAAYGHSFLVEHADAYAAGGAGASALAAYPPFVKGAQPMGDSWDANATAGLDQCGVYSAGGPTGIFDFWGLVEDGFLTDAGDVADGIAYRYDNCSQTPYVYKPSTQVMVSFDNAESLRAKGAYIKDTGLRGFAMWETGGDYEDILLDAISGAAGLEQKSAIVVQYGGRRRSSSLSSRLFSWMRRWMWR</sequence>
<dbReference type="SMART" id="SM00636">
    <property type="entry name" value="Glyco_18"/>
    <property type="match status" value="1"/>
</dbReference>
<evidence type="ECO:0000313" key="10">
    <source>
        <dbReference type="EMBL" id="PCH44849.1"/>
    </source>
</evidence>
<gene>
    <name evidence="10" type="ORF">WOLCODRAFT_139285</name>
</gene>
<evidence type="ECO:0000259" key="9">
    <source>
        <dbReference type="PROSITE" id="PS51910"/>
    </source>
</evidence>
<dbReference type="STRING" id="742152.A0A2H3K0Z2"/>
<accession>A0A2H3K0Z2</accession>
<dbReference type="GO" id="GO:0000272">
    <property type="term" value="P:polysaccharide catabolic process"/>
    <property type="evidence" value="ECO:0007669"/>
    <property type="project" value="UniProtKB-KW"/>
</dbReference>
<protein>
    <submittedName>
        <fullName evidence="10">Glycoside hydrolase family 18 protein</fullName>
    </submittedName>
</protein>
<dbReference type="PROSITE" id="PS51910">
    <property type="entry name" value="GH18_2"/>
    <property type="match status" value="1"/>
</dbReference>
<keyword evidence="6" id="KW-0624">Polysaccharide degradation</keyword>
<organism evidence="10 11">
    <name type="scientific">Wolfiporia cocos (strain MD-104)</name>
    <name type="common">Brown rot fungus</name>
    <dbReference type="NCBI Taxonomy" id="742152"/>
    <lineage>
        <taxon>Eukaryota</taxon>
        <taxon>Fungi</taxon>
        <taxon>Dikarya</taxon>
        <taxon>Basidiomycota</taxon>
        <taxon>Agaricomycotina</taxon>
        <taxon>Agaricomycetes</taxon>
        <taxon>Polyporales</taxon>
        <taxon>Phaeolaceae</taxon>
        <taxon>Wolfiporia</taxon>
    </lineage>
</organism>
<name>A0A2H3K0Z2_WOLCO</name>
<dbReference type="InterPro" id="IPR001223">
    <property type="entry name" value="Glyco_hydro18_cat"/>
</dbReference>
<dbReference type="OrthoDB" id="73875at2759"/>
<evidence type="ECO:0000313" key="11">
    <source>
        <dbReference type="Proteomes" id="UP000218811"/>
    </source>
</evidence>
<feature type="domain" description="GH18" evidence="9">
    <location>
        <begin position="1"/>
        <end position="393"/>
    </location>
</feature>
<evidence type="ECO:0000256" key="4">
    <source>
        <dbReference type="ARBA" id="ARBA00023277"/>
    </source>
</evidence>
<keyword evidence="5 7" id="KW-0326">Glycosidase</keyword>
<dbReference type="PANTHER" id="PTHR11177">
    <property type="entry name" value="CHITINASE"/>
    <property type="match status" value="1"/>
</dbReference>
<dbReference type="InterPro" id="IPR001579">
    <property type="entry name" value="Glyco_hydro_18_chit_AS"/>
</dbReference>
<comment type="catalytic activity">
    <reaction evidence="1">
        <text>Random endo-hydrolysis of N-acetyl-beta-D-glucosaminide (1-&gt;4)-beta-linkages in chitin and chitodextrins.</text>
        <dbReference type="EC" id="3.2.1.14"/>
    </reaction>
</comment>
<proteinExistence type="inferred from homology"/>
<dbReference type="Gene3D" id="3.10.50.10">
    <property type="match status" value="1"/>
</dbReference>
<dbReference type="GO" id="GO:0008061">
    <property type="term" value="F:chitin binding"/>
    <property type="evidence" value="ECO:0007669"/>
    <property type="project" value="InterPro"/>
</dbReference>
<keyword evidence="3" id="KW-0146">Chitin degradation</keyword>
<evidence type="ECO:0000256" key="5">
    <source>
        <dbReference type="ARBA" id="ARBA00023295"/>
    </source>
</evidence>
<keyword evidence="2 7" id="KW-0378">Hydrolase</keyword>
<dbReference type="OMA" id="MFWELSQ"/>
<dbReference type="Gene3D" id="3.20.20.80">
    <property type="entry name" value="Glycosidases"/>
    <property type="match status" value="1"/>
</dbReference>
<dbReference type="InterPro" id="IPR017853">
    <property type="entry name" value="GH"/>
</dbReference>
<evidence type="ECO:0000256" key="8">
    <source>
        <dbReference type="RuleBase" id="RU004453"/>
    </source>
</evidence>
<dbReference type="AlphaFoldDB" id="A0A2H3K0Z2"/>
<dbReference type="PROSITE" id="PS01095">
    <property type="entry name" value="GH18_1"/>
    <property type="match status" value="1"/>
</dbReference>
<dbReference type="GO" id="GO:0008843">
    <property type="term" value="F:endochitinase activity"/>
    <property type="evidence" value="ECO:0007669"/>
    <property type="project" value="UniProtKB-EC"/>
</dbReference>
<evidence type="ECO:0000256" key="3">
    <source>
        <dbReference type="ARBA" id="ARBA00023024"/>
    </source>
</evidence>
<evidence type="ECO:0000256" key="6">
    <source>
        <dbReference type="ARBA" id="ARBA00023326"/>
    </source>
</evidence>
<evidence type="ECO:0000256" key="7">
    <source>
        <dbReference type="RuleBase" id="RU000489"/>
    </source>
</evidence>
<dbReference type="InterPro" id="IPR011583">
    <property type="entry name" value="Chitinase_II/V-like_cat"/>
</dbReference>
<dbReference type="InterPro" id="IPR050314">
    <property type="entry name" value="Glycosyl_Hydrlase_18"/>
</dbReference>
<keyword evidence="4" id="KW-0119">Carbohydrate metabolism</keyword>
<dbReference type="SUPFAM" id="SSF51445">
    <property type="entry name" value="(Trans)glycosidases"/>
    <property type="match status" value="1"/>
</dbReference>
<evidence type="ECO:0000256" key="2">
    <source>
        <dbReference type="ARBA" id="ARBA00022801"/>
    </source>
</evidence>
<evidence type="ECO:0000256" key="1">
    <source>
        <dbReference type="ARBA" id="ARBA00000822"/>
    </source>
</evidence>
<comment type="similarity">
    <text evidence="8">Belongs to the glycosyl hydrolase 18 family.</text>
</comment>
<dbReference type="InterPro" id="IPR029070">
    <property type="entry name" value="Chitinase_insertion_sf"/>
</dbReference>
<keyword evidence="11" id="KW-1185">Reference proteome</keyword>